<dbReference type="AlphaFoldDB" id="A0A162VCQ1"/>
<organism evidence="1 2">
    <name type="scientific">Didymella rabiei</name>
    <name type="common">Chickpea ascochyta blight fungus</name>
    <name type="synonym">Mycosphaerella rabiei</name>
    <dbReference type="NCBI Taxonomy" id="5454"/>
    <lineage>
        <taxon>Eukaryota</taxon>
        <taxon>Fungi</taxon>
        <taxon>Dikarya</taxon>
        <taxon>Ascomycota</taxon>
        <taxon>Pezizomycotina</taxon>
        <taxon>Dothideomycetes</taxon>
        <taxon>Pleosporomycetidae</taxon>
        <taxon>Pleosporales</taxon>
        <taxon>Pleosporineae</taxon>
        <taxon>Didymellaceae</taxon>
        <taxon>Ascochyta</taxon>
    </lineage>
</organism>
<keyword evidence="2" id="KW-1185">Reference proteome</keyword>
<protein>
    <submittedName>
        <fullName evidence="1">Uncharacterized protein</fullName>
    </submittedName>
</protein>
<proteinExistence type="predicted"/>
<dbReference type="OrthoDB" id="5130616at2759"/>
<accession>A0A162VCQ1</accession>
<comment type="caution">
    <text evidence="1">The sequence shown here is derived from an EMBL/GenBank/DDBJ whole genome shotgun (WGS) entry which is preliminary data.</text>
</comment>
<dbReference type="STRING" id="5454.A0A162VCQ1"/>
<sequence>MPNLRSIYGWRTGDDESEPDPETNVFAKLVSRSCPVEYIELRAPKLNMVNFRLLLGATIPGKLKTFNYEVGCTWAWCLTEHPKIMASLQLHHDTLESLGLSHEYYYPYEMGDESDKPSPCSFTPFVAIKRLKVAPVYVWGHLGFTDKARLKSLEAEEMLWKALPRNLEQL</sequence>
<evidence type="ECO:0000313" key="1">
    <source>
        <dbReference type="EMBL" id="KZM18366.1"/>
    </source>
</evidence>
<dbReference type="Proteomes" id="UP000076837">
    <property type="component" value="Unassembled WGS sequence"/>
</dbReference>
<reference evidence="1 2" key="1">
    <citation type="journal article" date="2016" name="Sci. Rep.">
        <title>Draft genome sequencing and secretome analysis of fungal phytopathogen Ascochyta rabiei provides insight into the necrotrophic effector repertoire.</title>
        <authorList>
            <person name="Verma S."/>
            <person name="Gazara R.K."/>
            <person name="Nizam S."/>
            <person name="Parween S."/>
            <person name="Chattopadhyay D."/>
            <person name="Verma P.K."/>
        </authorList>
    </citation>
    <scope>NUCLEOTIDE SEQUENCE [LARGE SCALE GENOMIC DNA]</scope>
    <source>
        <strain evidence="1 2">ArDII</strain>
    </source>
</reference>
<gene>
    <name evidence="1" type="ORF">ST47_g10506</name>
</gene>
<evidence type="ECO:0000313" key="2">
    <source>
        <dbReference type="Proteomes" id="UP000076837"/>
    </source>
</evidence>
<name>A0A162VCQ1_DIDRA</name>
<dbReference type="EMBL" id="JYNV01000333">
    <property type="protein sequence ID" value="KZM18366.1"/>
    <property type="molecule type" value="Genomic_DNA"/>
</dbReference>